<evidence type="ECO:0000259" key="1">
    <source>
        <dbReference type="Pfam" id="PF18701"/>
    </source>
</evidence>
<comment type="caution">
    <text evidence="2">The sequence shown here is derived from an EMBL/GenBank/DDBJ whole genome shotgun (WGS) entry which is preliminary data.</text>
</comment>
<accession>A0AA47P717</accession>
<protein>
    <recommendedName>
        <fullName evidence="1">DUF5641 domain-containing protein</fullName>
    </recommendedName>
</protein>
<evidence type="ECO:0000313" key="3">
    <source>
        <dbReference type="Proteomes" id="UP001174136"/>
    </source>
</evidence>
<name>A0AA47P717_MERPO</name>
<dbReference type="EMBL" id="JAOPHQ010001713">
    <property type="protein sequence ID" value="KAK0149853.1"/>
    <property type="molecule type" value="Genomic_DNA"/>
</dbReference>
<dbReference type="AlphaFoldDB" id="A0AA47P717"/>
<reference evidence="2" key="1">
    <citation type="journal article" date="2023" name="Front. Mar. Sci.">
        <title>A new Merluccius polli reference genome to investigate the effects of global change in West African waters.</title>
        <authorList>
            <person name="Mateo J.L."/>
            <person name="Blanco-Fernandez C."/>
            <person name="Garcia-Vazquez E."/>
            <person name="Machado-Schiaffino G."/>
        </authorList>
    </citation>
    <scope>NUCLEOTIDE SEQUENCE</scope>
    <source>
        <strain evidence="2">C29</strain>
        <tissue evidence="2">Fin</tissue>
    </source>
</reference>
<organism evidence="2 3">
    <name type="scientific">Merluccius polli</name>
    <name type="common">Benguela hake</name>
    <name type="synonym">Merluccius cadenati</name>
    <dbReference type="NCBI Taxonomy" id="89951"/>
    <lineage>
        <taxon>Eukaryota</taxon>
        <taxon>Metazoa</taxon>
        <taxon>Chordata</taxon>
        <taxon>Craniata</taxon>
        <taxon>Vertebrata</taxon>
        <taxon>Euteleostomi</taxon>
        <taxon>Actinopterygii</taxon>
        <taxon>Neopterygii</taxon>
        <taxon>Teleostei</taxon>
        <taxon>Neoteleostei</taxon>
        <taxon>Acanthomorphata</taxon>
        <taxon>Zeiogadaria</taxon>
        <taxon>Gadariae</taxon>
        <taxon>Gadiformes</taxon>
        <taxon>Gadoidei</taxon>
        <taxon>Merlucciidae</taxon>
        <taxon>Merluccius</taxon>
    </lineage>
</organism>
<feature type="domain" description="DUF5641" evidence="1">
    <location>
        <begin position="64"/>
        <end position="121"/>
    </location>
</feature>
<sequence length="154" mass="17703">MIGVSERVLGSIFMQNSALRDHSSQMPDYVSLFLLTPASLLTQKASTLLSPSGAFHNNDLHCQQWMQVQHLANCFWKRWRHECLHTLQRHSKWQDDRPNIQEVDLVPLKDKQVKLNEWPMVTNATFPLHGTGSARLDLLTWIGFPLAKAVDSTW</sequence>
<gene>
    <name evidence="2" type="ORF">N1851_009403</name>
</gene>
<proteinExistence type="predicted"/>
<dbReference type="PANTHER" id="PTHR47331">
    <property type="entry name" value="PHD-TYPE DOMAIN-CONTAINING PROTEIN"/>
    <property type="match status" value="1"/>
</dbReference>
<dbReference type="InterPro" id="IPR040676">
    <property type="entry name" value="DUF5641"/>
</dbReference>
<keyword evidence="3" id="KW-1185">Reference proteome</keyword>
<dbReference type="Pfam" id="PF18701">
    <property type="entry name" value="DUF5641"/>
    <property type="match status" value="1"/>
</dbReference>
<evidence type="ECO:0000313" key="2">
    <source>
        <dbReference type="EMBL" id="KAK0149853.1"/>
    </source>
</evidence>
<dbReference type="Proteomes" id="UP001174136">
    <property type="component" value="Unassembled WGS sequence"/>
</dbReference>
<dbReference type="PANTHER" id="PTHR47331:SF6">
    <property type="entry name" value="DOUBLECORTIN DOMAIN-CONTAINING PROTEIN"/>
    <property type="match status" value="1"/>
</dbReference>